<comment type="caution">
    <text evidence="2">The sequence shown here is derived from an EMBL/GenBank/DDBJ whole genome shotgun (WGS) entry which is preliminary data.</text>
</comment>
<feature type="region of interest" description="Disordered" evidence="1">
    <location>
        <begin position="151"/>
        <end position="184"/>
    </location>
</feature>
<dbReference type="SUPFAM" id="SSF51604">
    <property type="entry name" value="Enolase C-terminal domain-like"/>
    <property type="match status" value="1"/>
</dbReference>
<dbReference type="Proteomes" id="UP000663829">
    <property type="component" value="Unassembled WGS sequence"/>
</dbReference>
<name>A0A815DM17_9BILA</name>
<gene>
    <name evidence="2" type="ORF">GPM918_LOCUS28474</name>
    <name evidence="3" type="ORF">SRO942_LOCUS28981</name>
</gene>
<dbReference type="Gene3D" id="3.20.20.120">
    <property type="entry name" value="Enolase-like C-terminal domain"/>
    <property type="match status" value="1"/>
</dbReference>
<evidence type="ECO:0000313" key="4">
    <source>
        <dbReference type="Proteomes" id="UP000663829"/>
    </source>
</evidence>
<dbReference type="InterPro" id="IPR036849">
    <property type="entry name" value="Enolase-like_C_sf"/>
</dbReference>
<feature type="compositionally biased region" description="Polar residues" evidence="1">
    <location>
        <begin position="151"/>
        <end position="162"/>
    </location>
</feature>
<dbReference type="OrthoDB" id="10009078at2759"/>
<evidence type="ECO:0000256" key="1">
    <source>
        <dbReference type="SAM" id="MobiDB-lite"/>
    </source>
</evidence>
<dbReference type="EMBL" id="CAJNOQ010012441">
    <property type="protein sequence ID" value="CAF1300072.1"/>
    <property type="molecule type" value="Genomic_DNA"/>
</dbReference>
<accession>A0A815DM17</accession>
<evidence type="ECO:0000313" key="2">
    <source>
        <dbReference type="EMBL" id="CAF1300072.1"/>
    </source>
</evidence>
<keyword evidence="4" id="KW-1185">Reference proteome</keyword>
<dbReference type="EMBL" id="CAJOBC010037027">
    <property type="protein sequence ID" value="CAF4122586.1"/>
    <property type="molecule type" value="Genomic_DNA"/>
</dbReference>
<dbReference type="AlphaFoldDB" id="A0A815DM17"/>
<sequence length="184" mass="20510">MKISKSVSNYPETRGKYETAVGQLRSADEMVDFYSELIMAHPRVILIMDPFRKADKSSILSLCDRISTRCYITTTTNQTNLVQENLSDEVKINNCHFVSIENGLTLTDAIAIINTVKECSTKLTRLQQIRQELITDGLLNPLQGHEFVSIQQSQPSPINTPDSLKVGGGNGASQPPKSKEKKKR</sequence>
<proteinExistence type="predicted"/>
<protein>
    <submittedName>
        <fullName evidence="2">Uncharacterized protein</fullName>
    </submittedName>
</protein>
<evidence type="ECO:0000313" key="3">
    <source>
        <dbReference type="EMBL" id="CAF4122586.1"/>
    </source>
</evidence>
<dbReference type="Proteomes" id="UP000681722">
    <property type="component" value="Unassembled WGS sequence"/>
</dbReference>
<reference evidence="2" key="1">
    <citation type="submission" date="2021-02" db="EMBL/GenBank/DDBJ databases">
        <authorList>
            <person name="Nowell W R."/>
        </authorList>
    </citation>
    <scope>NUCLEOTIDE SEQUENCE</scope>
</reference>
<organism evidence="2 4">
    <name type="scientific">Didymodactylos carnosus</name>
    <dbReference type="NCBI Taxonomy" id="1234261"/>
    <lineage>
        <taxon>Eukaryota</taxon>
        <taxon>Metazoa</taxon>
        <taxon>Spiralia</taxon>
        <taxon>Gnathifera</taxon>
        <taxon>Rotifera</taxon>
        <taxon>Eurotatoria</taxon>
        <taxon>Bdelloidea</taxon>
        <taxon>Philodinida</taxon>
        <taxon>Philodinidae</taxon>
        <taxon>Didymodactylos</taxon>
    </lineage>
</organism>